<keyword evidence="8" id="KW-1185">Reference proteome</keyword>
<comment type="subcellular location">
    <subcellularLocation>
        <location evidence="1">Cytoplasm</location>
    </subcellularLocation>
</comment>
<dbReference type="PROSITE" id="PS01162">
    <property type="entry name" value="QOR_ZETA_CRYSTAL"/>
    <property type="match status" value="1"/>
</dbReference>
<evidence type="ECO:0000256" key="3">
    <source>
        <dbReference type="ARBA" id="ARBA00022490"/>
    </source>
</evidence>
<reference evidence="7 8" key="1">
    <citation type="submission" date="2024-06" db="EMBL/GenBank/DDBJ databases">
        <title>Genomic Encyclopedia of Type Strains, Phase IV (KMG-IV): sequencing the most valuable type-strain genomes for metagenomic binning, comparative biology and taxonomic classification.</title>
        <authorList>
            <person name="Goeker M."/>
        </authorList>
    </citation>
    <scope>NUCLEOTIDE SEQUENCE [LARGE SCALE GENOMIC DNA]</scope>
    <source>
        <strain evidence="7 8">DSM 17809</strain>
    </source>
</reference>
<dbReference type="InterPro" id="IPR036291">
    <property type="entry name" value="NAD(P)-bd_dom_sf"/>
</dbReference>
<gene>
    <name evidence="7" type="ORF">ABID41_003664</name>
</gene>
<dbReference type="EC" id="1.6.5.5" evidence="7"/>
<keyword evidence="7" id="KW-0560">Oxidoreductase</keyword>
<keyword evidence="4" id="KW-0521">NADP</keyword>
<evidence type="ECO:0000313" key="8">
    <source>
        <dbReference type="Proteomes" id="UP001549110"/>
    </source>
</evidence>
<dbReference type="Gene3D" id="3.40.50.720">
    <property type="entry name" value="NAD(P)-binding Rossmann-like Domain"/>
    <property type="match status" value="1"/>
</dbReference>
<dbReference type="GO" id="GO:0003960">
    <property type="term" value="F:quinone reductase (NADPH) activity"/>
    <property type="evidence" value="ECO:0007669"/>
    <property type="project" value="UniProtKB-EC"/>
</dbReference>
<dbReference type="SUPFAM" id="SSF50129">
    <property type="entry name" value="GroES-like"/>
    <property type="match status" value="1"/>
</dbReference>
<evidence type="ECO:0000256" key="2">
    <source>
        <dbReference type="ARBA" id="ARBA00011881"/>
    </source>
</evidence>
<dbReference type="InterPro" id="IPR013154">
    <property type="entry name" value="ADH-like_N"/>
</dbReference>
<dbReference type="PANTHER" id="PTHR44154">
    <property type="entry name" value="QUINONE OXIDOREDUCTASE"/>
    <property type="match status" value="1"/>
</dbReference>
<name>A0ABV2EN85_9CAUL</name>
<proteinExistence type="predicted"/>
<keyword evidence="5" id="KW-0694">RNA-binding</keyword>
<dbReference type="Pfam" id="PF08240">
    <property type="entry name" value="ADH_N"/>
    <property type="match status" value="1"/>
</dbReference>
<sequence length="346" mass="36028">MSRPTMKALVLDRAGGAFREAELDRPVPGPGQVLVRVAASGVNPLDLKIRAGEAAHARHPAPGVLGLDLAGLVEAVGQDVVAFQAGDRVFGMTGGVGGIQGSLATHAAVDARLLAPAPERLTLREAAALPLVSITAWEGLVDRARVEPGQKVLVLGGGGGVGGVAVQIAKAMGAEVFAVDGQEKEALLTELGVVAIDRRRDVHDYVAEHTGGLGFDLVYDTVGGHGLDLSFQAVRRFGHVVSCLGWGTHALAPLSFKAATYSGVFTLLPLLTGEGRAHHGEILREISRLADRGQLRPVLDPTRFVFAEAAAAHDWIAGRRSTGKVVVEISADATDRAAPPLRKGEL</sequence>
<dbReference type="Proteomes" id="UP001549110">
    <property type="component" value="Unassembled WGS sequence"/>
</dbReference>
<dbReference type="InterPro" id="IPR002364">
    <property type="entry name" value="Quin_OxRdtase/zeta-crystal_CS"/>
</dbReference>
<dbReference type="SUPFAM" id="SSF51735">
    <property type="entry name" value="NAD(P)-binding Rossmann-fold domains"/>
    <property type="match status" value="1"/>
</dbReference>
<evidence type="ECO:0000256" key="5">
    <source>
        <dbReference type="ARBA" id="ARBA00022884"/>
    </source>
</evidence>
<evidence type="ECO:0000256" key="4">
    <source>
        <dbReference type="ARBA" id="ARBA00022857"/>
    </source>
</evidence>
<dbReference type="EMBL" id="JBEPLU010000003">
    <property type="protein sequence ID" value="MET3528525.1"/>
    <property type="molecule type" value="Genomic_DNA"/>
</dbReference>
<dbReference type="SMART" id="SM00829">
    <property type="entry name" value="PKS_ER"/>
    <property type="match status" value="1"/>
</dbReference>
<comment type="caution">
    <text evidence="7">The sequence shown here is derived from an EMBL/GenBank/DDBJ whole genome shotgun (WGS) entry which is preliminary data.</text>
</comment>
<dbReference type="RefSeq" id="WP_354298394.1">
    <property type="nucleotide sequence ID" value="NZ_JBEPLU010000003.1"/>
</dbReference>
<evidence type="ECO:0000313" key="7">
    <source>
        <dbReference type="EMBL" id="MET3528525.1"/>
    </source>
</evidence>
<organism evidence="7 8">
    <name type="scientific">Phenylobacterium koreense</name>
    <dbReference type="NCBI Taxonomy" id="266125"/>
    <lineage>
        <taxon>Bacteria</taxon>
        <taxon>Pseudomonadati</taxon>
        <taxon>Pseudomonadota</taxon>
        <taxon>Alphaproteobacteria</taxon>
        <taxon>Caulobacterales</taxon>
        <taxon>Caulobacteraceae</taxon>
        <taxon>Phenylobacterium</taxon>
    </lineage>
</organism>
<dbReference type="Pfam" id="PF13602">
    <property type="entry name" value="ADH_zinc_N_2"/>
    <property type="match status" value="1"/>
</dbReference>
<dbReference type="InterPro" id="IPR020843">
    <property type="entry name" value="ER"/>
</dbReference>
<feature type="domain" description="Enoyl reductase (ER)" evidence="6">
    <location>
        <begin position="15"/>
        <end position="327"/>
    </location>
</feature>
<protein>
    <submittedName>
        <fullName evidence="7">NADPH2:quinone reductase</fullName>
        <ecNumber evidence="7">1.6.5.5</ecNumber>
    </submittedName>
</protein>
<dbReference type="PANTHER" id="PTHR44154:SF1">
    <property type="entry name" value="QUINONE OXIDOREDUCTASE"/>
    <property type="match status" value="1"/>
</dbReference>
<dbReference type="InterPro" id="IPR011032">
    <property type="entry name" value="GroES-like_sf"/>
</dbReference>
<dbReference type="Gene3D" id="3.90.180.10">
    <property type="entry name" value="Medium-chain alcohol dehydrogenases, catalytic domain"/>
    <property type="match status" value="1"/>
</dbReference>
<comment type="subunit">
    <text evidence="2">Homotetramer.</text>
</comment>
<evidence type="ECO:0000259" key="6">
    <source>
        <dbReference type="SMART" id="SM00829"/>
    </source>
</evidence>
<evidence type="ECO:0000256" key="1">
    <source>
        <dbReference type="ARBA" id="ARBA00004496"/>
    </source>
</evidence>
<keyword evidence="3" id="KW-0963">Cytoplasm</keyword>
<dbReference type="CDD" id="cd08272">
    <property type="entry name" value="MDR6"/>
    <property type="match status" value="1"/>
</dbReference>
<dbReference type="InterPro" id="IPR051603">
    <property type="entry name" value="Zinc-ADH_QOR/CCCR"/>
</dbReference>
<accession>A0ABV2EN85</accession>